<dbReference type="PROSITE" id="PS51725">
    <property type="entry name" value="ABM"/>
    <property type="match status" value="1"/>
</dbReference>
<protein>
    <recommendedName>
        <fullName evidence="1">ABM domain-containing protein</fullName>
    </recommendedName>
</protein>
<gene>
    <name evidence="2" type="ORF">AB675_9317</name>
</gene>
<feature type="domain" description="ABM" evidence="1">
    <location>
        <begin position="134"/>
        <end position="230"/>
    </location>
</feature>
<comment type="caution">
    <text evidence="2">The sequence shown here is derived from an EMBL/GenBank/DDBJ whole genome shotgun (WGS) entry which is preliminary data.</text>
</comment>
<dbReference type="STRING" id="1664694.A0A0N0NNL3"/>
<reference evidence="2 3" key="1">
    <citation type="submission" date="2015-06" db="EMBL/GenBank/DDBJ databases">
        <title>Draft genome of the ant-associated black yeast Phialophora attae CBS 131958.</title>
        <authorList>
            <person name="Moreno L.F."/>
            <person name="Stielow B.J."/>
            <person name="de Hoog S."/>
            <person name="Vicente V.A."/>
            <person name="Weiss V.A."/>
            <person name="de Vries M."/>
            <person name="Cruz L.M."/>
            <person name="Souza E.M."/>
        </authorList>
    </citation>
    <scope>NUCLEOTIDE SEQUENCE [LARGE SCALE GENOMIC DNA]</scope>
    <source>
        <strain evidence="2 3">CBS 131958</strain>
    </source>
</reference>
<dbReference type="Gene3D" id="3.30.70.100">
    <property type="match status" value="1"/>
</dbReference>
<dbReference type="RefSeq" id="XP_018001631.1">
    <property type="nucleotide sequence ID" value="XM_018149840.1"/>
</dbReference>
<dbReference type="InterPro" id="IPR011008">
    <property type="entry name" value="Dimeric_a/b-barrel"/>
</dbReference>
<dbReference type="Proteomes" id="UP000038010">
    <property type="component" value="Unassembled WGS sequence"/>
</dbReference>
<evidence type="ECO:0000259" key="1">
    <source>
        <dbReference type="PROSITE" id="PS51725"/>
    </source>
</evidence>
<dbReference type="PANTHER" id="PTHR40624">
    <property type="entry name" value="BIOSYNTHESIS MONOOXYGENASE, PUTATIVE (AFU_ORTHOLOGUE AFUA_1G12025)-RELATED"/>
    <property type="match status" value="1"/>
</dbReference>
<keyword evidence="3" id="KW-1185">Reference proteome</keyword>
<dbReference type="AlphaFoldDB" id="A0A0N0NNL3"/>
<sequence length="254" mass="27439">MAVALVAFLHPWSESKSDRIKSLIKETLPEDGSPAGLATTRIYATPSTRPKAPAQQLTSTKPAGTPPLLIAEVNVYSSRRALDEYLAQGSLKAFQKSVADESLYAHPGEMKLWSVVGGFVNREQRERDVAGGKTVMLARFECKDSGAGKGKVIEALSKFAAWVEQNEPDTLTYAVIARPSGKADSNHVMMFERYSGPEAIAVHARGKEFKAMFKQIVAYIDPKQTKIAEFIEGPGSFAGKTDTDASGSALSSKL</sequence>
<dbReference type="PANTHER" id="PTHR40624:SF1">
    <property type="entry name" value="BIOSYNTHESIS MONOOXYGENASE, PUTATIVE (AFU_ORTHOLOGUE AFUA_1G12025)-RELATED"/>
    <property type="match status" value="1"/>
</dbReference>
<evidence type="ECO:0000313" key="3">
    <source>
        <dbReference type="Proteomes" id="UP000038010"/>
    </source>
</evidence>
<evidence type="ECO:0000313" key="2">
    <source>
        <dbReference type="EMBL" id="KPI41668.1"/>
    </source>
</evidence>
<dbReference type="SUPFAM" id="SSF54909">
    <property type="entry name" value="Dimeric alpha+beta barrel"/>
    <property type="match status" value="1"/>
</dbReference>
<dbReference type="OrthoDB" id="10011777at2759"/>
<dbReference type="EMBL" id="LFJN01000009">
    <property type="protein sequence ID" value="KPI41668.1"/>
    <property type="molecule type" value="Genomic_DNA"/>
</dbReference>
<dbReference type="InterPro" id="IPR007138">
    <property type="entry name" value="ABM_dom"/>
</dbReference>
<organism evidence="2 3">
    <name type="scientific">Cyphellophora attinorum</name>
    <dbReference type="NCBI Taxonomy" id="1664694"/>
    <lineage>
        <taxon>Eukaryota</taxon>
        <taxon>Fungi</taxon>
        <taxon>Dikarya</taxon>
        <taxon>Ascomycota</taxon>
        <taxon>Pezizomycotina</taxon>
        <taxon>Eurotiomycetes</taxon>
        <taxon>Chaetothyriomycetidae</taxon>
        <taxon>Chaetothyriales</taxon>
        <taxon>Cyphellophoraceae</taxon>
        <taxon>Cyphellophora</taxon>
    </lineage>
</organism>
<dbReference type="VEuPathDB" id="FungiDB:AB675_9317"/>
<accession>A0A0N0NNL3</accession>
<dbReference type="GeneID" id="28741720"/>
<name>A0A0N0NNL3_9EURO</name>
<proteinExistence type="predicted"/>